<dbReference type="Proteomes" id="UP000070409">
    <property type="component" value="Unassembled WGS sequence"/>
</dbReference>
<accession>A0A137ZTM2</accession>
<feature type="region of interest" description="Disordered" evidence="1">
    <location>
        <begin position="1"/>
        <end position="74"/>
    </location>
</feature>
<feature type="compositionally biased region" description="Low complexity" evidence="1">
    <location>
        <begin position="58"/>
        <end position="74"/>
    </location>
</feature>
<feature type="compositionally biased region" description="Low complexity" evidence="1">
    <location>
        <begin position="13"/>
        <end position="39"/>
    </location>
</feature>
<organism evidence="2 3">
    <name type="scientific">Tsukamurella pseudospumae</name>
    <dbReference type="NCBI Taxonomy" id="239498"/>
    <lineage>
        <taxon>Bacteria</taxon>
        <taxon>Bacillati</taxon>
        <taxon>Actinomycetota</taxon>
        <taxon>Actinomycetes</taxon>
        <taxon>Mycobacteriales</taxon>
        <taxon>Tsukamurellaceae</taxon>
        <taxon>Tsukamurella</taxon>
    </lineage>
</organism>
<evidence type="ECO:0000256" key="1">
    <source>
        <dbReference type="SAM" id="MobiDB-lite"/>
    </source>
</evidence>
<evidence type="ECO:0000313" key="2">
    <source>
        <dbReference type="EMBL" id="KXP01519.1"/>
    </source>
</evidence>
<gene>
    <name evidence="2" type="ORF">AXK61_01560</name>
</gene>
<protein>
    <submittedName>
        <fullName evidence="2">Uncharacterized protein</fullName>
    </submittedName>
</protein>
<name>A0A137ZTM2_9ACTN</name>
<sequence>MKSEPAATGPVNRAFTTAWPRRTATTTPITAAPSVIPTPRGVRRAPRNSAAPVSSPPTVDTAANAAVATKKLSR</sequence>
<reference evidence="2 3" key="1">
    <citation type="submission" date="2016-02" db="EMBL/GenBank/DDBJ databases">
        <authorList>
            <person name="Teng J.L."/>
            <person name="Tang Y."/>
            <person name="Huang Y."/>
            <person name="Guo F."/>
            <person name="Wei W."/>
            <person name="Chen J.H."/>
            <person name="Wong S.Y."/>
            <person name="Lau S.K."/>
            <person name="Woo P.C."/>
        </authorList>
    </citation>
    <scope>NUCLEOTIDE SEQUENCE [LARGE SCALE GENOMIC DNA]</scope>
    <source>
        <strain evidence="2 3">JCM 13375</strain>
    </source>
</reference>
<keyword evidence="3" id="KW-1185">Reference proteome</keyword>
<dbReference type="EMBL" id="LSRE01000001">
    <property type="protein sequence ID" value="KXP01519.1"/>
    <property type="molecule type" value="Genomic_DNA"/>
</dbReference>
<evidence type="ECO:0000313" key="3">
    <source>
        <dbReference type="Proteomes" id="UP000070409"/>
    </source>
</evidence>
<comment type="caution">
    <text evidence="2">The sequence shown here is derived from an EMBL/GenBank/DDBJ whole genome shotgun (WGS) entry which is preliminary data.</text>
</comment>
<proteinExistence type="predicted"/>